<dbReference type="AlphaFoldDB" id="D7MIE6"/>
<sequence>MTLRLERPEGVLRPDLVVIEIEFRLVYVGVRSEPKWLGFYRIYLVMEDSERCPNGFPVILSGSLVLVWVFNWLIYEIGTPFVRFSFSVYRGFCSKLDAGSGSNREASPIWFYGGLEGVDGWSVEQSKSWRWAIGQRFPQGNGLWFSNLLVFEMIYHPFLMIDLFQRSLVSYKVSYSHNFVGRERNISVEISDQKGKHCSRLEKLILGGFSSEDEYGLNVEDILEEIQKGDTDYKIMEKYYWLYAISELWYLVGKKGLAINVCFTSRSIANQVNEGQNLIYHDMVKGFTDGRNPPILKVDK</sequence>
<protein>
    <submittedName>
        <fullName evidence="1">Predicted protein</fullName>
    </submittedName>
</protein>
<organism evidence="2">
    <name type="scientific">Arabidopsis lyrata subsp. lyrata</name>
    <name type="common">Lyre-leaved rock-cress</name>
    <dbReference type="NCBI Taxonomy" id="81972"/>
    <lineage>
        <taxon>Eukaryota</taxon>
        <taxon>Viridiplantae</taxon>
        <taxon>Streptophyta</taxon>
        <taxon>Embryophyta</taxon>
        <taxon>Tracheophyta</taxon>
        <taxon>Spermatophyta</taxon>
        <taxon>Magnoliopsida</taxon>
        <taxon>eudicotyledons</taxon>
        <taxon>Gunneridae</taxon>
        <taxon>Pentapetalae</taxon>
        <taxon>rosids</taxon>
        <taxon>malvids</taxon>
        <taxon>Brassicales</taxon>
        <taxon>Brassicaceae</taxon>
        <taxon>Camelineae</taxon>
        <taxon>Arabidopsis</taxon>
    </lineage>
</organism>
<dbReference type="Gramene" id="Al_scaffold_0007_3352">
    <property type="protein sequence ID" value="Al_scaffold_0007_3352"/>
    <property type="gene ID" value="Al_scaffold_0007_3352"/>
</dbReference>
<dbReference type="Proteomes" id="UP000008694">
    <property type="component" value="Unassembled WGS sequence"/>
</dbReference>
<keyword evidence="2" id="KW-1185">Reference proteome</keyword>
<evidence type="ECO:0000313" key="1">
    <source>
        <dbReference type="EMBL" id="EFH46805.1"/>
    </source>
</evidence>
<name>D7MIE6_ARALL</name>
<reference evidence="2" key="1">
    <citation type="journal article" date="2011" name="Nat. Genet.">
        <title>The Arabidopsis lyrata genome sequence and the basis of rapid genome size change.</title>
        <authorList>
            <person name="Hu T.T."/>
            <person name="Pattyn P."/>
            <person name="Bakker E.G."/>
            <person name="Cao J."/>
            <person name="Cheng J.-F."/>
            <person name="Clark R.M."/>
            <person name="Fahlgren N."/>
            <person name="Fawcett J.A."/>
            <person name="Grimwood J."/>
            <person name="Gundlach H."/>
            <person name="Haberer G."/>
            <person name="Hollister J.D."/>
            <person name="Ossowski S."/>
            <person name="Ottilar R.P."/>
            <person name="Salamov A.A."/>
            <person name="Schneeberger K."/>
            <person name="Spannagl M."/>
            <person name="Wang X."/>
            <person name="Yang L."/>
            <person name="Nasrallah M.E."/>
            <person name="Bergelson J."/>
            <person name="Carrington J.C."/>
            <person name="Gaut B.S."/>
            <person name="Schmutz J."/>
            <person name="Mayer K.F.X."/>
            <person name="Van de Peer Y."/>
            <person name="Grigoriev I.V."/>
            <person name="Nordborg M."/>
            <person name="Weigel D."/>
            <person name="Guo Y.-L."/>
        </authorList>
    </citation>
    <scope>NUCLEOTIDE SEQUENCE [LARGE SCALE GENOMIC DNA]</scope>
    <source>
        <strain evidence="2">cv. MN47</strain>
    </source>
</reference>
<gene>
    <name evidence="1" type="ORF">ARALYDRAFT_659297</name>
</gene>
<evidence type="ECO:0000313" key="2">
    <source>
        <dbReference type="Proteomes" id="UP000008694"/>
    </source>
</evidence>
<proteinExistence type="predicted"/>
<accession>D7MIE6</accession>
<dbReference type="EMBL" id="GL348719">
    <property type="protein sequence ID" value="EFH46805.1"/>
    <property type="molecule type" value="Genomic_DNA"/>
</dbReference>
<dbReference type="HOGENOM" id="CLU_928567_0_0_1"/>